<name>A0A543FWR6_9PSEU</name>
<keyword evidence="9" id="KW-1185">Reference proteome</keyword>
<gene>
    <name evidence="8" type="ORF">FB388_5517</name>
</gene>
<evidence type="ECO:0000256" key="1">
    <source>
        <dbReference type="ARBA" id="ARBA00004141"/>
    </source>
</evidence>
<feature type="transmembrane region" description="Helical" evidence="6">
    <location>
        <begin position="21"/>
        <end position="43"/>
    </location>
</feature>
<dbReference type="PANTHER" id="PTHR38459">
    <property type="entry name" value="PROPHAGE BACTOPRENOL-LINKED GLUCOSE TRANSLOCASE HOMOLOG"/>
    <property type="match status" value="1"/>
</dbReference>
<accession>A0A543FWR6</accession>
<reference evidence="8 9" key="1">
    <citation type="submission" date="2019-06" db="EMBL/GenBank/DDBJ databases">
        <title>Sequencing the genomes of 1000 actinobacteria strains.</title>
        <authorList>
            <person name="Klenk H.-P."/>
        </authorList>
    </citation>
    <scope>NUCLEOTIDE SEQUENCE [LARGE SCALE GENOMIC DNA]</scope>
    <source>
        <strain evidence="8 9">DSM 45511</strain>
    </source>
</reference>
<evidence type="ECO:0000256" key="5">
    <source>
        <dbReference type="ARBA" id="ARBA00023136"/>
    </source>
</evidence>
<dbReference type="Pfam" id="PF04138">
    <property type="entry name" value="GtrA_DPMS_TM"/>
    <property type="match status" value="1"/>
</dbReference>
<evidence type="ECO:0000256" key="4">
    <source>
        <dbReference type="ARBA" id="ARBA00022989"/>
    </source>
</evidence>
<evidence type="ECO:0000256" key="6">
    <source>
        <dbReference type="SAM" id="Phobius"/>
    </source>
</evidence>
<dbReference type="GO" id="GO:0005886">
    <property type="term" value="C:plasma membrane"/>
    <property type="evidence" value="ECO:0007669"/>
    <property type="project" value="TreeGrafter"/>
</dbReference>
<dbReference type="EMBL" id="VFPH01000002">
    <property type="protein sequence ID" value="TQM38286.1"/>
    <property type="molecule type" value="Genomic_DNA"/>
</dbReference>
<dbReference type="Proteomes" id="UP000319818">
    <property type="component" value="Unassembled WGS sequence"/>
</dbReference>
<organism evidence="8 9">
    <name type="scientific">Pseudonocardia cypriaca</name>
    <dbReference type="NCBI Taxonomy" id="882449"/>
    <lineage>
        <taxon>Bacteria</taxon>
        <taxon>Bacillati</taxon>
        <taxon>Actinomycetota</taxon>
        <taxon>Actinomycetes</taxon>
        <taxon>Pseudonocardiales</taxon>
        <taxon>Pseudonocardiaceae</taxon>
        <taxon>Pseudonocardia</taxon>
    </lineage>
</organism>
<comment type="similarity">
    <text evidence="2">Belongs to the GtrA family.</text>
</comment>
<dbReference type="AlphaFoldDB" id="A0A543FWR6"/>
<feature type="transmembrane region" description="Helical" evidence="6">
    <location>
        <begin position="119"/>
        <end position="140"/>
    </location>
</feature>
<proteinExistence type="inferred from homology"/>
<dbReference type="RefSeq" id="WP_170225850.1">
    <property type="nucleotide sequence ID" value="NZ_VFPH01000002.1"/>
</dbReference>
<dbReference type="InterPro" id="IPR051401">
    <property type="entry name" value="GtrA_CellWall_Glycosyl"/>
</dbReference>
<feature type="domain" description="GtrA/DPMS transmembrane" evidence="7">
    <location>
        <begin position="23"/>
        <end position="141"/>
    </location>
</feature>
<sequence>MARAVVAPARLRPRHPLFLQVARYVMVGGLGTGVNAATFLLLRTAGLDAVPASLVSLLVSTAVSTEANRRFTFGGTAVHPWRARVQIGGTVLFYAFYSSAVLLLLGLVVDAPTPVEETVALAAASVLGGVGRFLVMRYWVFGTGEAPVQPVAAKPGTVDAWDERA</sequence>
<dbReference type="PANTHER" id="PTHR38459:SF1">
    <property type="entry name" value="PROPHAGE BACTOPRENOL-LINKED GLUCOSE TRANSLOCASE HOMOLOG"/>
    <property type="match status" value="1"/>
</dbReference>
<keyword evidence="4 6" id="KW-1133">Transmembrane helix</keyword>
<protein>
    <submittedName>
        <fullName evidence="8">Putative flippase GtrA</fullName>
    </submittedName>
</protein>
<evidence type="ECO:0000256" key="2">
    <source>
        <dbReference type="ARBA" id="ARBA00009399"/>
    </source>
</evidence>
<evidence type="ECO:0000259" key="7">
    <source>
        <dbReference type="Pfam" id="PF04138"/>
    </source>
</evidence>
<evidence type="ECO:0000256" key="3">
    <source>
        <dbReference type="ARBA" id="ARBA00022692"/>
    </source>
</evidence>
<dbReference type="InterPro" id="IPR007267">
    <property type="entry name" value="GtrA_DPMS_TM"/>
</dbReference>
<evidence type="ECO:0000313" key="8">
    <source>
        <dbReference type="EMBL" id="TQM38286.1"/>
    </source>
</evidence>
<evidence type="ECO:0000313" key="9">
    <source>
        <dbReference type="Proteomes" id="UP000319818"/>
    </source>
</evidence>
<comment type="caution">
    <text evidence="8">The sequence shown here is derived from an EMBL/GenBank/DDBJ whole genome shotgun (WGS) entry which is preliminary data.</text>
</comment>
<keyword evidence="5 6" id="KW-0472">Membrane</keyword>
<feature type="transmembrane region" description="Helical" evidence="6">
    <location>
        <begin position="87"/>
        <end position="107"/>
    </location>
</feature>
<dbReference type="GO" id="GO:0000271">
    <property type="term" value="P:polysaccharide biosynthetic process"/>
    <property type="evidence" value="ECO:0007669"/>
    <property type="project" value="InterPro"/>
</dbReference>
<keyword evidence="3 6" id="KW-0812">Transmembrane</keyword>
<comment type="subcellular location">
    <subcellularLocation>
        <location evidence="1">Membrane</location>
        <topology evidence="1">Multi-pass membrane protein</topology>
    </subcellularLocation>
</comment>